<evidence type="ECO:0000313" key="3">
    <source>
        <dbReference type="Proteomes" id="UP000195570"/>
    </source>
</evidence>
<keyword evidence="1" id="KW-0812">Transmembrane</keyword>
<dbReference type="AlphaFoldDB" id="A0A1G4IEN6"/>
<protein>
    <submittedName>
        <fullName evidence="2">Uncharacterized protein</fullName>
    </submittedName>
</protein>
<gene>
    <name evidence="2" type="ORF">TEOVI_000240900</name>
</gene>
<dbReference type="GeneID" id="92376349"/>
<dbReference type="VEuPathDB" id="TriTrypDB:TEOVI_000240900"/>
<accession>A0A1G4IEN6</accession>
<evidence type="ECO:0000313" key="2">
    <source>
        <dbReference type="EMBL" id="SCU70834.1"/>
    </source>
</evidence>
<organism evidence="2 3">
    <name type="scientific">Trypanosoma equiperdum</name>
    <dbReference type="NCBI Taxonomy" id="5694"/>
    <lineage>
        <taxon>Eukaryota</taxon>
        <taxon>Discoba</taxon>
        <taxon>Euglenozoa</taxon>
        <taxon>Kinetoplastea</taxon>
        <taxon>Metakinetoplastina</taxon>
        <taxon>Trypanosomatida</taxon>
        <taxon>Trypanosomatidae</taxon>
        <taxon>Trypanosoma</taxon>
    </lineage>
</organism>
<keyword evidence="1" id="KW-1133">Transmembrane helix</keyword>
<keyword evidence="1" id="KW-0472">Membrane</keyword>
<evidence type="ECO:0000256" key="1">
    <source>
        <dbReference type="SAM" id="Phobius"/>
    </source>
</evidence>
<reference evidence="2" key="1">
    <citation type="submission" date="2016-09" db="EMBL/GenBank/DDBJ databases">
        <authorList>
            <person name="Hebert L."/>
            <person name="Moumen B."/>
        </authorList>
    </citation>
    <scope>NUCLEOTIDE SEQUENCE [LARGE SCALE GENOMIC DNA]</scope>
    <source>
        <strain evidence="2">OVI</strain>
    </source>
</reference>
<dbReference type="EMBL" id="CZPT02001525">
    <property type="protein sequence ID" value="SCU70834.1"/>
    <property type="molecule type" value="Genomic_DNA"/>
</dbReference>
<feature type="transmembrane region" description="Helical" evidence="1">
    <location>
        <begin position="12"/>
        <end position="29"/>
    </location>
</feature>
<keyword evidence="3" id="KW-1185">Reference proteome</keyword>
<dbReference type="Proteomes" id="UP000195570">
    <property type="component" value="Unassembled WGS sequence"/>
</dbReference>
<sequence length="78" mass="8932">MRQPFPTTWKVYLPGLFVMAIYTFVIYFNNTRGNLVKAGHDFTPIYSEEGKLEGFTHPVLVRAGDNYRSRENAKADSS</sequence>
<comment type="caution">
    <text evidence="2">The sequence shown here is derived from an EMBL/GenBank/DDBJ whole genome shotgun (WGS) entry which is preliminary data.</text>
</comment>
<dbReference type="RefSeq" id="XP_067081593.1">
    <property type="nucleotide sequence ID" value="XM_067225492.1"/>
</dbReference>
<name>A0A1G4IEN6_TRYEQ</name>
<proteinExistence type="predicted"/>